<reference evidence="2" key="1">
    <citation type="journal article" date="2013" name="J. Plant Res.">
        <title>Effect of fungi and light on seed germination of three Opuntia species from semiarid lands of central Mexico.</title>
        <authorList>
            <person name="Delgado-Sanchez P."/>
            <person name="Jimenez-Bremont J.F."/>
            <person name="Guerrero-Gonzalez Mde L."/>
            <person name="Flores J."/>
        </authorList>
    </citation>
    <scope>NUCLEOTIDE SEQUENCE</scope>
    <source>
        <tissue evidence="2">Cladode</tissue>
    </source>
</reference>
<feature type="region of interest" description="Disordered" evidence="1">
    <location>
        <begin position="52"/>
        <end position="78"/>
    </location>
</feature>
<dbReference type="AlphaFoldDB" id="A0A7C8ZW40"/>
<evidence type="ECO:0000256" key="1">
    <source>
        <dbReference type="SAM" id="MobiDB-lite"/>
    </source>
</evidence>
<sequence length="138" mass="14666">MVSLPNRHVIPNPSRRGCRLSNGRLLRRLLSKKPARHGRRLVAQSCRPHYHFRRSEAPEVGSGRDGPVASSRPNRGRGDDVFLLNNAVLGVSVVLLSGAPEAFTEEEGGETGLVVGSGGGGSNAGGAVVVRVRGERVR</sequence>
<protein>
    <submittedName>
        <fullName evidence="2">Uncharacterized protein</fullName>
    </submittedName>
</protein>
<accession>A0A7C8ZW40</accession>
<evidence type="ECO:0000313" key="2">
    <source>
        <dbReference type="EMBL" id="MBA4651713.1"/>
    </source>
</evidence>
<reference evidence="2" key="2">
    <citation type="submission" date="2020-07" db="EMBL/GenBank/DDBJ databases">
        <authorList>
            <person name="Vera ALvarez R."/>
            <person name="Arias-Moreno D.M."/>
            <person name="Jimenez-Jacinto V."/>
            <person name="Jimenez-Bremont J.F."/>
            <person name="Swaminathan K."/>
            <person name="Moose S.P."/>
            <person name="Guerrero-Gonzalez M.L."/>
            <person name="Marino-Ramirez L."/>
            <person name="Landsman D."/>
            <person name="Rodriguez-Kessler M."/>
            <person name="Delgado-Sanchez P."/>
        </authorList>
    </citation>
    <scope>NUCLEOTIDE SEQUENCE</scope>
    <source>
        <tissue evidence="2">Cladode</tissue>
    </source>
</reference>
<organism evidence="2">
    <name type="scientific">Opuntia streptacantha</name>
    <name type="common">Prickly pear cactus</name>
    <name type="synonym">Opuntia cardona</name>
    <dbReference type="NCBI Taxonomy" id="393608"/>
    <lineage>
        <taxon>Eukaryota</taxon>
        <taxon>Viridiplantae</taxon>
        <taxon>Streptophyta</taxon>
        <taxon>Embryophyta</taxon>
        <taxon>Tracheophyta</taxon>
        <taxon>Spermatophyta</taxon>
        <taxon>Magnoliopsida</taxon>
        <taxon>eudicotyledons</taxon>
        <taxon>Gunneridae</taxon>
        <taxon>Pentapetalae</taxon>
        <taxon>Caryophyllales</taxon>
        <taxon>Cactineae</taxon>
        <taxon>Cactaceae</taxon>
        <taxon>Opuntioideae</taxon>
        <taxon>Opuntia</taxon>
    </lineage>
</organism>
<name>A0A7C8ZW40_OPUST</name>
<proteinExistence type="predicted"/>
<dbReference type="EMBL" id="GISG01171325">
    <property type="protein sequence ID" value="MBA4651713.1"/>
    <property type="molecule type" value="Transcribed_RNA"/>
</dbReference>